<sequence>MLHLRRGTTPANTANADKLFSRRA</sequence>
<dbReference type="EMBL" id="GBRH01227404">
    <property type="protein sequence ID" value="JAD70491.1"/>
    <property type="molecule type" value="Transcribed_RNA"/>
</dbReference>
<dbReference type="AlphaFoldDB" id="A0A0A9C4I9"/>
<organism evidence="2">
    <name type="scientific">Arundo donax</name>
    <name type="common">Giant reed</name>
    <name type="synonym">Donax arundinaceus</name>
    <dbReference type="NCBI Taxonomy" id="35708"/>
    <lineage>
        <taxon>Eukaryota</taxon>
        <taxon>Viridiplantae</taxon>
        <taxon>Streptophyta</taxon>
        <taxon>Embryophyta</taxon>
        <taxon>Tracheophyta</taxon>
        <taxon>Spermatophyta</taxon>
        <taxon>Magnoliopsida</taxon>
        <taxon>Liliopsida</taxon>
        <taxon>Poales</taxon>
        <taxon>Poaceae</taxon>
        <taxon>PACMAD clade</taxon>
        <taxon>Arundinoideae</taxon>
        <taxon>Arundineae</taxon>
        <taxon>Arundo</taxon>
    </lineage>
</organism>
<feature type="region of interest" description="Disordered" evidence="1">
    <location>
        <begin position="1"/>
        <end position="24"/>
    </location>
</feature>
<reference evidence="2" key="2">
    <citation type="journal article" date="2015" name="Data Brief">
        <title>Shoot transcriptome of the giant reed, Arundo donax.</title>
        <authorList>
            <person name="Barrero R.A."/>
            <person name="Guerrero F.D."/>
            <person name="Moolhuijzen P."/>
            <person name="Goolsby J.A."/>
            <person name="Tidwell J."/>
            <person name="Bellgard S.E."/>
            <person name="Bellgard M.I."/>
        </authorList>
    </citation>
    <scope>NUCLEOTIDE SEQUENCE</scope>
    <source>
        <tissue evidence="2">Shoot tissue taken approximately 20 cm above the soil surface</tissue>
    </source>
</reference>
<evidence type="ECO:0000256" key="1">
    <source>
        <dbReference type="SAM" id="MobiDB-lite"/>
    </source>
</evidence>
<evidence type="ECO:0000313" key="2">
    <source>
        <dbReference type="EMBL" id="JAD70491.1"/>
    </source>
</evidence>
<proteinExistence type="predicted"/>
<protein>
    <submittedName>
        <fullName evidence="2">Uncharacterized protein</fullName>
    </submittedName>
</protein>
<name>A0A0A9C4I9_ARUDO</name>
<reference evidence="2" key="1">
    <citation type="submission" date="2014-09" db="EMBL/GenBank/DDBJ databases">
        <authorList>
            <person name="Magalhaes I.L.F."/>
            <person name="Oliveira U."/>
            <person name="Santos F.R."/>
            <person name="Vidigal T.H.D.A."/>
            <person name="Brescovit A.D."/>
            <person name="Santos A.J."/>
        </authorList>
    </citation>
    <scope>NUCLEOTIDE SEQUENCE</scope>
    <source>
        <tissue evidence="2">Shoot tissue taken approximately 20 cm above the soil surface</tissue>
    </source>
</reference>
<accession>A0A0A9C4I9</accession>